<dbReference type="Proteomes" id="UP001161325">
    <property type="component" value="Unassembled WGS sequence"/>
</dbReference>
<sequence>MPRIRSSLLPPVVAWSGDSVTLSGRRFHHVVAPTHELYVESAAHLPALQEQLDASAREFARHFGPAPRVAVLLFDAPADPYRDFDFAPFVARRVQVLAFVRGRDAQKGGTLGVEERLLAARLAELYLAAYADSVSRGLARAHGDTLPTHERALDRLPHWFTEAVVSRVARPDAVERGVTFVKQNRPRLMPLRRLFALARLGMPFWSELAHREGVVRTYSEPTAQTPPPLLAAESTAFGEFLVSRYGPTYLQALADELLAGRSTEDAVAALPGGDAASPALEEAWREWLATAAP</sequence>
<protein>
    <submittedName>
        <fullName evidence="1">Uncharacterized protein</fullName>
    </submittedName>
</protein>
<dbReference type="RefSeq" id="WP_284350023.1">
    <property type="nucleotide sequence ID" value="NZ_BRXS01000003.1"/>
</dbReference>
<comment type="caution">
    <text evidence="1">The sequence shown here is derived from an EMBL/GenBank/DDBJ whole genome shotgun (WGS) entry which is preliminary data.</text>
</comment>
<proteinExistence type="predicted"/>
<evidence type="ECO:0000313" key="1">
    <source>
        <dbReference type="EMBL" id="GLC25568.1"/>
    </source>
</evidence>
<organism evidence="1 2">
    <name type="scientific">Roseisolibacter agri</name>
    <dbReference type="NCBI Taxonomy" id="2014610"/>
    <lineage>
        <taxon>Bacteria</taxon>
        <taxon>Pseudomonadati</taxon>
        <taxon>Gemmatimonadota</taxon>
        <taxon>Gemmatimonadia</taxon>
        <taxon>Gemmatimonadales</taxon>
        <taxon>Gemmatimonadaceae</taxon>
        <taxon>Roseisolibacter</taxon>
    </lineage>
</organism>
<dbReference type="AlphaFoldDB" id="A0AA37QGW5"/>
<evidence type="ECO:0000313" key="2">
    <source>
        <dbReference type="Proteomes" id="UP001161325"/>
    </source>
</evidence>
<gene>
    <name evidence="1" type="ORF">rosag_20810</name>
</gene>
<keyword evidence="2" id="KW-1185">Reference proteome</keyword>
<dbReference type="EMBL" id="BRXS01000003">
    <property type="protein sequence ID" value="GLC25568.1"/>
    <property type="molecule type" value="Genomic_DNA"/>
</dbReference>
<accession>A0AA37QGW5</accession>
<reference evidence="1" key="1">
    <citation type="submission" date="2022-08" db="EMBL/GenBank/DDBJ databases">
        <title>Draft genome sequencing of Roseisolibacter agri AW1220.</title>
        <authorList>
            <person name="Tobiishi Y."/>
            <person name="Tonouchi A."/>
        </authorList>
    </citation>
    <scope>NUCLEOTIDE SEQUENCE</scope>
    <source>
        <strain evidence="1">AW1220</strain>
    </source>
</reference>
<name>A0AA37QGW5_9BACT</name>